<dbReference type="Pfam" id="PF23548">
    <property type="entry name" value="Zn_ribbon_FGT1_2"/>
    <property type="match status" value="1"/>
</dbReference>
<evidence type="ECO:0000313" key="3">
    <source>
        <dbReference type="Proteomes" id="UP000095468"/>
    </source>
</evidence>
<evidence type="ECO:0000313" key="2">
    <source>
        <dbReference type="EMBL" id="CUN74521.1"/>
    </source>
</evidence>
<dbReference type="Proteomes" id="UP000095468">
    <property type="component" value="Unassembled WGS sequence"/>
</dbReference>
<name>A0A173ZE61_9ACTN</name>
<reference evidence="2 3" key="1">
    <citation type="submission" date="2015-09" db="EMBL/GenBank/DDBJ databases">
        <authorList>
            <consortium name="Pathogen Informatics"/>
        </authorList>
    </citation>
    <scope>NUCLEOTIDE SEQUENCE [LARGE SCALE GENOMIC DNA]</scope>
    <source>
        <strain evidence="2 3">2789STDY5608823</strain>
    </source>
</reference>
<protein>
    <recommendedName>
        <fullName evidence="1">FORGETTER1 second zinc ribbon domain-containing protein</fullName>
    </recommendedName>
</protein>
<dbReference type="Gene3D" id="2.20.28.160">
    <property type="match status" value="1"/>
</dbReference>
<evidence type="ECO:0000259" key="1">
    <source>
        <dbReference type="Pfam" id="PF23548"/>
    </source>
</evidence>
<dbReference type="InterPro" id="IPR057025">
    <property type="entry name" value="Znr_FGT1_2"/>
</dbReference>
<organism evidence="2 3">
    <name type="scientific">Collinsella aerofaciens</name>
    <dbReference type="NCBI Taxonomy" id="74426"/>
    <lineage>
        <taxon>Bacteria</taxon>
        <taxon>Bacillati</taxon>
        <taxon>Actinomycetota</taxon>
        <taxon>Coriobacteriia</taxon>
        <taxon>Coriobacteriales</taxon>
        <taxon>Coriobacteriaceae</taxon>
        <taxon>Collinsella</taxon>
    </lineage>
</organism>
<dbReference type="RefSeq" id="WP_055285696.1">
    <property type="nucleotide sequence ID" value="NZ_CYYP01000004.1"/>
</dbReference>
<feature type="domain" description="FORGETTER1 second zinc ribbon" evidence="1">
    <location>
        <begin position="124"/>
        <end position="153"/>
    </location>
</feature>
<sequence>MNDFMKGRNGADELTIVMGFAGIVIAMIGSIARIQWLSWIAIAVIVIGVLRGLSKNIDARHKENEAFVAATANVPCLGKFVASLGGGTAAASTSRAAGTSKEDFERAKRTAKKMWKGRKTTAYLKCPNCGQMLSVPKGKGKIRVTCPKCHAKMETRS</sequence>
<accession>A0A173ZE61</accession>
<dbReference type="AlphaFoldDB" id="A0A173ZE61"/>
<dbReference type="EMBL" id="CYYP01000004">
    <property type="protein sequence ID" value="CUN74521.1"/>
    <property type="molecule type" value="Genomic_DNA"/>
</dbReference>
<proteinExistence type="predicted"/>
<gene>
    <name evidence="2" type="ORF">ERS852381_00613</name>
</gene>